<reference evidence="2 3" key="1">
    <citation type="submission" date="2016-04" db="EMBL/GenBank/DDBJ databases">
        <authorList>
            <person name="Evans L.H."/>
            <person name="Alamgir A."/>
            <person name="Owens N."/>
            <person name="Weber N.D."/>
            <person name="Virtaneva K."/>
            <person name="Barbian K."/>
            <person name="Babar A."/>
            <person name="Rosenke K."/>
        </authorList>
    </citation>
    <scope>NUCLEOTIDE SEQUENCE [LARGE SCALE GENOMIC DNA]</scope>
    <source>
        <strain evidence="2 3">IFM 0406</strain>
    </source>
</reference>
<dbReference type="STRING" id="455432.AWN90_05330"/>
<evidence type="ECO:0000313" key="2">
    <source>
        <dbReference type="EMBL" id="KZM70014.1"/>
    </source>
</evidence>
<dbReference type="Proteomes" id="UP000076512">
    <property type="component" value="Unassembled WGS sequence"/>
</dbReference>
<name>A0A164J3Q1_9NOCA</name>
<feature type="region of interest" description="Disordered" evidence="1">
    <location>
        <begin position="1"/>
        <end position="21"/>
    </location>
</feature>
<organism evidence="2 3">
    <name type="scientific">Nocardia terpenica</name>
    <dbReference type="NCBI Taxonomy" id="455432"/>
    <lineage>
        <taxon>Bacteria</taxon>
        <taxon>Bacillati</taxon>
        <taxon>Actinomycetota</taxon>
        <taxon>Actinomycetes</taxon>
        <taxon>Mycobacteriales</taxon>
        <taxon>Nocardiaceae</taxon>
        <taxon>Nocardia</taxon>
    </lineage>
</organism>
<dbReference type="EMBL" id="LWGR01000016">
    <property type="protein sequence ID" value="KZM70014.1"/>
    <property type="molecule type" value="Genomic_DNA"/>
</dbReference>
<evidence type="ECO:0000256" key="1">
    <source>
        <dbReference type="SAM" id="MobiDB-lite"/>
    </source>
</evidence>
<proteinExistence type="predicted"/>
<protein>
    <submittedName>
        <fullName evidence="2">Uncharacterized protein</fullName>
    </submittedName>
</protein>
<dbReference type="AlphaFoldDB" id="A0A164J3Q1"/>
<evidence type="ECO:0000313" key="3">
    <source>
        <dbReference type="Proteomes" id="UP000076512"/>
    </source>
</evidence>
<keyword evidence="3" id="KW-1185">Reference proteome</keyword>
<comment type="caution">
    <text evidence="2">The sequence shown here is derived from an EMBL/GenBank/DDBJ whole genome shotgun (WGS) entry which is preliminary data.</text>
</comment>
<sequence>MVRFRAFGSESPAGRAARIRRGDPGMFRLRARGMGAKPEQHGAPSDRGICHHAIYVPGKRAEEVFGAAAGTDG</sequence>
<accession>A0A164J3Q1</accession>
<gene>
    <name evidence="2" type="ORF">AWN90_05330</name>
</gene>